<organism evidence="2 3">
    <name type="scientific">Leptolyngbya phage LPP-1</name>
    <dbReference type="NCBI Taxonomy" id="2996049"/>
    <lineage>
        <taxon>Viruses</taxon>
        <taxon>Duplodnaviria</taxon>
        <taxon>Heunggongvirae</taxon>
        <taxon>Uroviricota</taxon>
        <taxon>Caudoviricetes</taxon>
        <taxon>Saffermanviridae</taxon>
        <taxon>Morrisvirus</taxon>
        <taxon>Morrisvirus LPP1</taxon>
    </lineage>
</organism>
<evidence type="ECO:0000313" key="2">
    <source>
        <dbReference type="EMBL" id="UZV39961.1"/>
    </source>
</evidence>
<feature type="region of interest" description="Disordered" evidence="1">
    <location>
        <begin position="1"/>
        <end position="104"/>
    </location>
</feature>
<sequence>MSTLESLNNLPPDAPVQRPADDLPIMPRSQVRMLTDEGVTDSTQVATPLFQEESDGTPGEQAAPAVDEETAALQALLDEHESSSDTSDTGTADDVPVDETKEGVDFDSPKAQALAKEFKDLMGIDLKEAIDNYTRMTEMVQQQTQRQQEQEYQQTVNTLKSEWGVNDAELNRRVEQVLDYAGKLPENLRAQFDSLKGIQLLWAQIERKAGSPPPAARSGGDAQRSSNPTGVTTYRKSELMKMMMEQPALYNSRQAEIARAYEMGAVIDDL</sequence>
<reference evidence="2" key="1">
    <citation type="journal article" date="2023" name="Harmful Algae">
        <title>Sequencing the genomes of LPP-1, the first isolated cyanophage, and its relative LPP-2 reveal different integration mechanisms in closely related phages.</title>
        <authorList>
            <person name="Shaalan H."/>
            <person name="Cattan-Tsaushu E."/>
            <person name="Li K."/>
            <person name="Avrani S."/>
        </authorList>
    </citation>
    <scope>NUCLEOTIDE SEQUENCE</scope>
</reference>
<dbReference type="EMBL" id="OP589309">
    <property type="protein sequence ID" value="UZV39961.1"/>
    <property type="molecule type" value="Genomic_DNA"/>
</dbReference>
<feature type="compositionally biased region" description="Low complexity" evidence="1">
    <location>
        <begin position="84"/>
        <end position="94"/>
    </location>
</feature>
<evidence type="ECO:0000256" key="1">
    <source>
        <dbReference type="SAM" id="MobiDB-lite"/>
    </source>
</evidence>
<feature type="region of interest" description="Disordered" evidence="1">
    <location>
        <begin position="209"/>
        <end position="231"/>
    </location>
</feature>
<keyword evidence="3" id="KW-1185">Reference proteome</keyword>
<dbReference type="Proteomes" id="UP001220400">
    <property type="component" value="Segment"/>
</dbReference>
<gene>
    <name evidence="2" type="ORF">LPP1_g35</name>
</gene>
<proteinExistence type="predicted"/>
<protein>
    <submittedName>
        <fullName evidence="2">Scaffolding protein</fullName>
    </submittedName>
</protein>
<evidence type="ECO:0000313" key="3">
    <source>
        <dbReference type="Proteomes" id="UP001220400"/>
    </source>
</evidence>
<name>A0AAE9PQT8_9CAUD</name>
<accession>A0AAE9PQT8</accession>